<dbReference type="InterPro" id="IPR016742">
    <property type="entry name" value="tRNA_m1G_mtfrase_arc"/>
</dbReference>
<dbReference type="InterPro" id="IPR038459">
    <property type="entry name" value="MT_TRM10-typ_sf"/>
</dbReference>
<keyword evidence="3" id="KW-0949">S-adenosyl-L-methionine</keyword>
<accession>A0A7C4NL55</accession>
<proteinExistence type="predicted"/>
<protein>
    <recommendedName>
        <fullName evidence="4">SAM-dependent MTase TRM10-type domain-containing protein</fullName>
    </recommendedName>
</protein>
<evidence type="ECO:0000259" key="4">
    <source>
        <dbReference type="PROSITE" id="PS51675"/>
    </source>
</evidence>
<gene>
    <name evidence="6" type="ORF">ENU08_02305</name>
    <name evidence="5" type="ORF">ENU41_03785</name>
</gene>
<name>A0A7C4NL55_9CREN</name>
<dbReference type="EMBL" id="DTBD01000017">
    <property type="protein sequence ID" value="HGQ64062.1"/>
    <property type="molecule type" value="Genomic_DNA"/>
</dbReference>
<dbReference type="PIRSF" id="PIRSF018978">
    <property type="entry name" value="tRNA_m1G_mtfrase_arc_prd"/>
    <property type="match status" value="1"/>
</dbReference>
<evidence type="ECO:0000256" key="3">
    <source>
        <dbReference type="ARBA" id="ARBA00022691"/>
    </source>
</evidence>
<dbReference type="GO" id="GO:0030488">
    <property type="term" value="P:tRNA methylation"/>
    <property type="evidence" value="ECO:0007669"/>
    <property type="project" value="InterPro"/>
</dbReference>
<dbReference type="PROSITE" id="PS51675">
    <property type="entry name" value="SAM_MT_TRM10"/>
    <property type="match status" value="1"/>
</dbReference>
<keyword evidence="1" id="KW-0489">Methyltransferase</keyword>
<keyword evidence="2" id="KW-0808">Transferase</keyword>
<evidence type="ECO:0000256" key="1">
    <source>
        <dbReference type="ARBA" id="ARBA00022603"/>
    </source>
</evidence>
<dbReference type="GO" id="GO:0008175">
    <property type="term" value="F:tRNA methyltransferase activity"/>
    <property type="evidence" value="ECO:0007669"/>
    <property type="project" value="InterPro"/>
</dbReference>
<dbReference type="Gene3D" id="3.40.1280.30">
    <property type="match status" value="1"/>
</dbReference>
<organism evidence="6">
    <name type="scientific">Ignisphaera aggregans</name>
    <dbReference type="NCBI Taxonomy" id="334771"/>
    <lineage>
        <taxon>Archaea</taxon>
        <taxon>Thermoproteota</taxon>
        <taxon>Thermoprotei</taxon>
        <taxon>Desulfurococcales</taxon>
        <taxon>Desulfurococcaceae</taxon>
        <taxon>Ignisphaera</taxon>
    </lineage>
</organism>
<comment type="caution">
    <text evidence="6">The sequence shown here is derived from an EMBL/GenBank/DDBJ whole genome shotgun (WGS) entry which is preliminary data.</text>
</comment>
<evidence type="ECO:0000313" key="5">
    <source>
        <dbReference type="EMBL" id="HGQ35782.1"/>
    </source>
</evidence>
<reference evidence="6" key="1">
    <citation type="journal article" date="2020" name="mSystems">
        <title>Genome- and Community-Level Interaction Insights into Carbon Utilization and Element Cycling Functions of Hydrothermarchaeota in Hydrothermal Sediment.</title>
        <authorList>
            <person name="Zhou Z."/>
            <person name="Liu Y."/>
            <person name="Xu W."/>
            <person name="Pan J."/>
            <person name="Luo Z.H."/>
            <person name="Li M."/>
        </authorList>
    </citation>
    <scope>NUCLEOTIDE SEQUENCE [LARGE SCALE GENOMIC DNA]</scope>
    <source>
        <strain evidence="6">SpSt-637</strain>
        <strain evidence="5">SpSt-667</strain>
    </source>
</reference>
<dbReference type="AlphaFoldDB" id="A0A7C4NL55"/>
<evidence type="ECO:0000256" key="2">
    <source>
        <dbReference type="ARBA" id="ARBA00022679"/>
    </source>
</evidence>
<dbReference type="EMBL" id="DTCK01000021">
    <property type="protein sequence ID" value="HGQ35782.1"/>
    <property type="molecule type" value="Genomic_DNA"/>
</dbReference>
<feature type="domain" description="SAM-dependent MTase TRM10-type" evidence="4">
    <location>
        <begin position="107"/>
        <end position="298"/>
    </location>
</feature>
<sequence length="348" mass="39811">MPSNPGITATIFAQVLRDYGIRVVAIDKRILFYTPTTSKNSSEDLLAYLAISLLLGKIQICIDEAQGTPTGFYKGIVLLSTVRKGIYSDAIISRRDIPCTKDVTLSVREKLLQILPRTPVFIIDLSLWELHHDKEKYSLIKQLAVTINTIRKWLTDLNIVFVSAPSEIRQRLRILIPNIVAYFSSEEFYKSLDPQYTVVLDPYASDELTEYDVYKYSYFIIGGVVDRLYPRPYATYMIYKLNRLSFPRKAIKLRDSIIGVPNELNKVIDLILSTKLINLSLEESILRNMGVDDRLIRVMCEVEKIIKSKINVDLEYLKTIAKFYGLEEEQFLKVISKIKGYGVLGGNT</sequence>
<dbReference type="InterPro" id="IPR028564">
    <property type="entry name" value="MT_TRM10-typ"/>
</dbReference>
<evidence type="ECO:0000313" key="6">
    <source>
        <dbReference type="EMBL" id="HGQ64062.1"/>
    </source>
</evidence>